<dbReference type="GO" id="GO:0005634">
    <property type="term" value="C:nucleus"/>
    <property type="evidence" value="ECO:0007669"/>
    <property type="project" value="TreeGrafter"/>
</dbReference>
<evidence type="ECO:0000256" key="3">
    <source>
        <dbReference type="ARBA" id="ARBA00022833"/>
    </source>
</evidence>
<keyword evidence="8" id="KW-0808">Transferase</keyword>
<dbReference type="PANTHER" id="PTHR12197:SF251">
    <property type="entry name" value="EG:BACR7C10.4 PROTEIN"/>
    <property type="match status" value="1"/>
</dbReference>
<evidence type="ECO:0000313" key="8">
    <source>
        <dbReference type="EMBL" id="TDZ53487.1"/>
    </source>
</evidence>
<sequence>MSAANAGYEIRGHKGGKKGGRSIHATRPFIPGDVIARFNDPAIVIPLSHHALQSCNYCLKRETQIGHGGKLRACTGCKTVAYCGPVCQKAHWTHVHKLECKGFQILHKGKPVDRPYWIPTPIRAAAQVMLRPQALLQFEGLEGHVEEWRKKNVTDMKLQAHGVVRCLGLAITPEKLEDAFRVLCKIQTNAFSSTVEDSENGGIFVDTTLAMVNHSCIPNALVFFDGRTATLRATGRIAAGQEINISYIDETQPKVKRQAALSSYHFDCACYKCQHDIDEYQVAMSTYTPELNHLSVMQDGDRFKHPPGGGKPDLVQRTEVLRLSSVIPDSPNNLESQAKHAYLRKAYKTGSYFVKTGKWALEPFAQVVDDASFYFAKDRENPECALAVACLSAYEAHPFKHPVPFQNERLEGLCAVALALSNTAPSPERLVKLARTMAAKKKFPAESVKFLENLDHVSFCQMVLSLIDACVTLVSSADWEILVLAKKMLEDIESLPGREKENSLITAWRRSPKEMEGFCKYGLLEPVRKLSELGKAVLEVDLGMDQDL</sequence>
<dbReference type="CDD" id="cd20071">
    <property type="entry name" value="SET_SMYD"/>
    <property type="match status" value="1"/>
</dbReference>
<evidence type="ECO:0000256" key="5">
    <source>
        <dbReference type="SAM" id="MobiDB-lite"/>
    </source>
</evidence>
<dbReference type="Gene3D" id="6.10.140.2220">
    <property type="match status" value="1"/>
</dbReference>
<dbReference type="PROSITE" id="PS01360">
    <property type="entry name" value="ZF_MYND_1"/>
    <property type="match status" value="1"/>
</dbReference>
<dbReference type="Gene3D" id="1.10.220.160">
    <property type="match status" value="1"/>
</dbReference>
<dbReference type="InterPro" id="IPR001214">
    <property type="entry name" value="SET_dom"/>
</dbReference>
<feature type="domain" description="SET" evidence="6">
    <location>
        <begin position="6"/>
        <end position="248"/>
    </location>
</feature>
<feature type="region of interest" description="Disordered" evidence="5">
    <location>
        <begin position="1"/>
        <end position="23"/>
    </location>
</feature>
<protein>
    <submittedName>
        <fullName evidence="8">Histone-lysine N-methyltransferase ASHR1</fullName>
    </submittedName>
</protein>
<dbReference type="GO" id="GO:0032259">
    <property type="term" value="P:methylation"/>
    <property type="evidence" value="ECO:0007669"/>
    <property type="project" value="UniProtKB-KW"/>
</dbReference>
<dbReference type="AlphaFoldDB" id="A0A4R8RLE1"/>
<evidence type="ECO:0000256" key="4">
    <source>
        <dbReference type="PROSITE-ProRule" id="PRU00134"/>
    </source>
</evidence>
<dbReference type="EMBL" id="RYZW01000069">
    <property type="protein sequence ID" value="TDZ53487.1"/>
    <property type="molecule type" value="Genomic_DNA"/>
</dbReference>
<comment type="caution">
    <text evidence="8">The sequence shown here is derived from an EMBL/GenBank/DDBJ whole genome shotgun (WGS) entry which is preliminary data.</text>
</comment>
<dbReference type="Gene3D" id="2.170.270.10">
    <property type="entry name" value="SET domain"/>
    <property type="match status" value="1"/>
</dbReference>
<organism evidence="8 9">
    <name type="scientific">Colletotrichum trifolii</name>
    <dbReference type="NCBI Taxonomy" id="5466"/>
    <lineage>
        <taxon>Eukaryota</taxon>
        <taxon>Fungi</taxon>
        <taxon>Dikarya</taxon>
        <taxon>Ascomycota</taxon>
        <taxon>Pezizomycotina</taxon>
        <taxon>Sordariomycetes</taxon>
        <taxon>Hypocreomycetidae</taxon>
        <taxon>Glomerellales</taxon>
        <taxon>Glomerellaceae</taxon>
        <taxon>Colletotrichum</taxon>
        <taxon>Colletotrichum orbiculare species complex</taxon>
    </lineage>
</organism>
<dbReference type="PANTHER" id="PTHR12197">
    <property type="entry name" value="HISTONE-LYSINE N-METHYLTRANSFERASE SMYD"/>
    <property type="match status" value="1"/>
</dbReference>
<keyword evidence="2 4" id="KW-0863">Zinc-finger</keyword>
<keyword evidence="9" id="KW-1185">Reference proteome</keyword>
<dbReference type="InterPro" id="IPR002893">
    <property type="entry name" value="Znf_MYND"/>
</dbReference>
<reference evidence="8 9" key="1">
    <citation type="submission" date="2018-12" db="EMBL/GenBank/DDBJ databases">
        <title>Genome sequence and assembly of Colletotrichum trifolii.</title>
        <authorList>
            <person name="Gan P."/>
            <person name="Shirasu K."/>
        </authorList>
    </citation>
    <scope>NUCLEOTIDE SEQUENCE [LARGE SCALE GENOMIC DNA]</scope>
    <source>
        <strain evidence="8 9">543-2</strain>
    </source>
</reference>
<dbReference type="PROSITE" id="PS50865">
    <property type="entry name" value="ZF_MYND_2"/>
    <property type="match status" value="1"/>
</dbReference>
<dbReference type="GO" id="GO:0008270">
    <property type="term" value="F:zinc ion binding"/>
    <property type="evidence" value="ECO:0007669"/>
    <property type="project" value="UniProtKB-KW"/>
</dbReference>
<evidence type="ECO:0000256" key="2">
    <source>
        <dbReference type="ARBA" id="ARBA00022771"/>
    </source>
</evidence>
<name>A0A4R8RLE1_COLTR</name>
<dbReference type="SUPFAM" id="SSF82199">
    <property type="entry name" value="SET domain"/>
    <property type="match status" value="1"/>
</dbReference>
<accession>A0A4R8RLE1</accession>
<dbReference type="STRING" id="5466.A0A4R8RLE1"/>
<evidence type="ECO:0000256" key="1">
    <source>
        <dbReference type="ARBA" id="ARBA00022723"/>
    </source>
</evidence>
<dbReference type="Pfam" id="PF00856">
    <property type="entry name" value="SET"/>
    <property type="match status" value="1"/>
</dbReference>
<evidence type="ECO:0000259" key="7">
    <source>
        <dbReference type="PROSITE" id="PS50865"/>
    </source>
</evidence>
<keyword evidence="1" id="KW-0479">Metal-binding</keyword>
<dbReference type="Pfam" id="PF01753">
    <property type="entry name" value="zf-MYND"/>
    <property type="match status" value="1"/>
</dbReference>
<keyword evidence="8" id="KW-0489">Methyltransferase</keyword>
<dbReference type="PROSITE" id="PS50280">
    <property type="entry name" value="SET"/>
    <property type="match status" value="1"/>
</dbReference>
<dbReference type="Proteomes" id="UP000295703">
    <property type="component" value="Unassembled WGS sequence"/>
</dbReference>
<keyword evidence="3" id="KW-0862">Zinc</keyword>
<proteinExistence type="predicted"/>
<dbReference type="InterPro" id="IPR050869">
    <property type="entry name" value="H3K4_H4K5_MeTrfase"/>
</dbReference>
<evidence type="ECO:0000313" key="9">
    <source>
        <dbReference type="Proteomes" id="UP000295703"/>
    </source>
</evidence>
<gene>
    <name evidence="8" type="primary">ASHR1</name>
    <name evidence="8" type="ORF">CTRI78_v006939</name>
</gene>
<dbReference type="InterPro" id="IPR046341">
    <property type="entry name" value="SET_dom_sf"/>
</dbReference>
<feature type="domain" description="MYND-type" evidence="7">
    <location>
        <begin position="55"/>
        <end position="100"/>
    </location>
</feature>
<evidence type="ECO:0000259" key="6">
    <source>
        <dbReference type="PROSITE" id="PS50280"/>
    </source>
</evidence>
<dbReference type="GO" id="GO:0008168">
    <property type="term" value="F:methyltransferase activity"/>
    <property type="evidence" value="ECO:0007669"/>
    <property type="project" value="UniProtKB-KW"/>
</dbReference>